<gene>
    <name evidence="1" type="ORF">SAMN04488563_4289</name>
</gene>
<dbReference type="RefSeq" id="WP_046768422.1">
    <property type="nucleotide sequence ID" value="NZ_KQ061226.1"/>
</dbReference>
<sequence length="123" mass="13145">MARHTWHGTAARSSLLAALAEIGRFAEDSGLGEWSPWFTRARALLDDEDPVPPYHGDLLPDDSPLGLRQLAAAAVQAWVFGGMGSWNDLGFGDDAVQAGYERSTRKLYDAIRDAVAASASGVS</sequence>
<dbReference type="EMBL" id="LT629791">
    <property type="protein sequence ID" value="SDU72090.1"/>
    <property type="molecule type" value="Genomic_DNA"/>
</dbReference>
<dbReference type="OrthoDB" id="5377797at2"/>
<keyword evidence="2" id="KW-1185">Reference proteome</keyword>
<proteinExistence type="predicted"/>
<protein>
    <submittedName>
        <fullName evidence="1">Uncharacterized protein</fullName>
    </submittedName>
</protein>
<dbReference type="STRING" id="419479.SAMN04488563_4289"/>
<evidence type="ECO:0000313" key="1">
    <source>
        <dbReference type="EMBL" id="SDU72090.1"/>
    </source>
</evidence>
<organism evidence="1 2">
    <name type="scientific">Jiangella alkaliphila</name>
    <dbReference type="NCBI Taxonomy" id="419479"/>
    <lineage>
        <taxon>Bacteria</taxon>
        <taxon>Bacillati</taxon>
        <taxon>Actinomycetota</taxon>
        <taxon>Actinomycetes</taxon>
        <taxon>Jiangellales</taxon>
        <taxon>Jiangellaceae</taxon>
        <taxon>Jiangella</taxon>
    </lineage>
</organism>
<reference evidence="2" key="1">
    <citation type="submission" date="2016-10" db="EMBL/GenBank/DDBJ databases">
        <authorList>
            <person name="Varghese N."/>
            <person name="Submissions S."/>
        </authorList>
    </citation>
    <scope>NUCLEOTIDE SEQUENCE [LARGE SCALE GENOMIC DNA]</scope>
    <source>
        <strain evidence="2">DSM 45079</strain>
    </source>
</reference>
<evidence type="ECO:0000313" key="2">
    <source>
        <dbReference type="Proteomes" id="UP000182977"/>
    </source>
</evidence>
<dbReference type="AlphaFoldDB" id="A0A1H2KTQ8"/>
<dbReference type="Proteomes" id="UP000182977">
    <property type="component" value="Chromosome I"/>
</dbReference>
<accession>A0A1H2KTQ8</accession>
<name>A0A1H2KTQ8_9ACTN</name>